<proteinExistence type="predicted"/>
<dbReference type="AlphaFoldDB" id="A0AAI8WDI7"/>
<organism evidence="1 2">
    <name type="scientific">Enterococcus mundtii</name>
    <dbReference type="NCBI Taxonomy" id="53346"/>
    <lineage>
        <taxon>Bacteria</taxon>
        <taxon>Bacillati</taxon>
        <taxon>Bacillota</taxon>
        <taxon>Bacilli</taxon>
        <taxon>Lactobacillales</taxon>
        <taxon>Enterococcaceae</taxon>
        <taxon>Enterococcus</taxon>
    </lineage>
</organism>
<dbReference type="RefSeq" id="WP_178946541.1">
    <property type="nucleotide sequence ID" value="NZ_AP019810.1"/>
</dbReference>
<evidence type="ECO:0000313" key="2">
    <source>
        <dbReference type="Proteomes" id="UP000509460"/>
    </source>
</evidence>
<gene>
    <name evidence="1" type="ORF">EM151A_1295</name>
</gene>
<accession>A0AAI8WDI7</accession>
<evidence type="ECO:0000313" key="1">
    <source>
        <dbReference type="EMBL" id="BBM14528.1"/>
    </source>
</evidence>
<dbReference type="EMBL" id="AP019810">
    <property type="protein sequence ID" value="BBM14528.1"/>
    <property type="molecule type" value="Genomic_DNA"/>
</dbReference>
<name>A0AAI8WDI7_ENTMU</name>
<protein>
    <submittedName>
        <fullName evidence="1">Uncharacterized protein</fullName>
    </submittedName>
</protein>
<reference evidence="1 2" key="1">
    <citation type="submission" date="2019-07" db="EMBL/GenBank/DDBJ databases">
        <title>antibiotic susceptibility of plant-derived lactic acid bacteria.</title>
        <authorList>
            <person name="Sugiyama M."/>
            <person name="Noda M."/>
        </authorList>
    </citation>
    <scope>NUCLEOTIDE SEQUENCE [LARGE SCALE GENOMIC DNA]</scope>
    <source>
        <strain evidence="1 2">15-1A</strain>
    </source>
</reference>
<sequence>MNEVTRETSGNKNDFIKRLDMLATTLSLNEDRKLISLEKYRLLFSTYKKMIETDVDHFFLEKQKQSKVVESLQRSQDFLTYKNHTLLWEAFGKMRSDDPTDFMLFSVLTNLVEDEHVSPQFFGLIVYKKENKLIVVKVDSEEQFSSGQVSYAKIPVAKAEMLSKIIYFERDSLNPRPFSLLKDIELLSEGFQVIPALTIGRQGMDHSKTKEVEDTLKVLLFHCRTDIFSLDTAGKVTPVWNPFVNQANLEMRKRFLEAVKGENKTWNEVFDHVFDYYLYRIGEKRINPLLPSNNQHEWWNRSIQNIFARDPYILTMIATNGKDQTSNEAILKNRLEWAVQPTALLYDQVLTQVKFKKLTETLYLDGIMMQMYEDRLTMIKSPVAKEMTKRILSRLDDRYDDINSEIKRRIMMQRKQSDLKRESQWQKVLPMNLEQKDRSNFIKKEELKQKQKQDFTRRMDMLALTLSLKRNDDSFLFPEVYELLFSTYIKMIETDKDGFFIDEKRQANIIASLNQSNELNQLKQANSIQSMLEKLRNNDSTDFLLIPACFKMLDPVRNGHISGLIVYKRENEFMVMQVDKEETLKTGALSYVKIPMDKIQEFSRVLFSARDFYEFKPYGILKRIESLSHRFKEIPTIKLAPQTTGNCGIIEMEAALRVALFHCKKDLFDLQLSDRITPKWNTEVQDLASLEMKRRFVEAMKGDNQEWNLNFDYLFGYYIYRKNQSKQSEAGNGDLHKYSRYGDIRILFGNDLYIDEIMNNGGESRLFLIAF</sequence>
<dbReference type="Proteomes" id="UP000509460">
    <property type="component" value="Chromosome"/>
</dbReference>